<proteinExistence type="predicted"/>
<dbReference type="AlphaFoldDB" id="A0A3G3JV02"/>
<gene>
    <name evidence="1" type="ORF">EAV92_05530</name>
</gene>
<dbReference type="RefSeq" id="WP_123040138.1">
    <property type="nucleotide sequence ID" value="NZ_CP033433.1"/>
</dbReference>
<evidence type="ECO:0000313" key="1">
    <source>
        <dbReference type="EMBL" id="AYQ72078.1"/>
    </source>
</evidence>
<evidence type="ECO:0000313" key="2">
    <source>
        <dbReference type="Proteomes" id="UP000269097"/>
    </source>
</evidence>
<reference evidence="1 2" key="1">
    <citation type="submission" date="2018-10" db="EMBL/GenBank/DDBJ databases">
        <title>Genome Sequence of Cohnella sp.</title>
        <authorList>
            <person name="Srinivasan S."/>
            <person name="Kim M.K."/>
        </authorList>
    </citation>
    <scope>NUCLEOTIDE SEQUENCE [LARGE SCALE GENOMIC DNA]</scope>
    <source>
        <strain evidence="1 2">18JY8-7</strain>
    </source>
</reference>
<protein>
    <submittedName>
        <fullName evidence="1">Uncharacterized protein</fullName>
    </submittedName>
</protein>
<organism evidence="1 2">
    <name type="scientific">Cohnella candidum</name>
    <dbReference type="NCBI Taxonomy" id="2674991"/>
    <lineage>
        <taxon>Bacteria</taxon>
        <taxon>Bacillati</taxon>
        <taxon>Bacillota</taxon>
        <taxon>Bacilli</taxon>
        <taxon>Bacillales</taxon>
        <taxon>Paenibacillaceae</taxon>
        <taxon>Cohnella</taxon>
    </lineage>
</organism>
<name>A0A3G3JV02_9BACL</name>
<dbReference type="KEGG" id="coh:EAV92_05530"/>
<keyword evidence="2" id="KW-1185">Reference proteome</keyword>
<dbReference type="EMBL" id="CP033433">
    <property type="protein sequence ID" value="AYQ72078.1"/>
    <property type="molecule type" value="Genomic_DNA"/>
</dbReference>
<dbReference type="Proteomes" id="UP000269097">
    <property type="component" value="Chromosome"/>
</dbReference>
<accession>A0A3G3JV02</accession>
<sequence length="277" mass="30093">MEMKELVESIVREIVGSLQQAEAERRPKTKVLYVFGDGTAHEAYSDHWITLHNGGVGHDLMFLDGETSAWLGKHRIESGGPGKVIAVDEFAPAPLEVPLEYAGIVIPEIDLDNMGRATLGIRGTVLSDVIFSALVTGKPVLIGADGPGLKRADRRTLKTLTLPKPYQNLFDYYKQELTMYGAQFGLRAELAEIAVGLWGRRDASAAAEEGNATAKAARTAGAADRFEGRLVSADWVKQRLKDPAFTRLTIGPGTLVSPLAKDLLKEKRIAVHYADEG</sequence>